<evidence type="ECO:0000313" key="3">
    <source>
        <dbReference type="Proteomes" id="UP000251993"/>
    </source>
</evidence>
<gene>
    <name evidence="2" type="ORF">DR864_24910</name>
</gene>
<proteinExistence type="predicted"/>
<dbReference type="EMBL" id="CP030850">
    <property type="protein sequence ID" value="AXE20743.1"/>
    <property type="molecule type" value="Genomic_DNA"/>
</dbReference>
<reference evidence="2 3" key="1">
    <citation type="submission" date="2018-07" db="EMBL/GenBank/DDBJ databases">
        <title>Genome sequencing of Runella.</title>
        <authorList>
            <person name="Baek M.-G."/>
            <person name="Yi H."/>
        </authorList>
    </citation>
    <scope>NUCLEOTIDE SEQUENCE [LARGE SCALE GENOMIC DNA]</scope>
    <source>
        <strain evidence="2 3">HYN0085</strain>
    </source>
</reference>
<accession>A0A344TQ22</accession>
<keyword evidence="1" id="KW-0472">Membrane</keyword>
<dbReference type="AlphaFoldDB" id="A0A344TQ22"/>
<organism evidence="2 3">
    <name type="scientific">Runella rosea</name>
    <dbReference type="NCBI Taxonomy" id="2259595"/>
    <lineage>
        <taxon>Bacteria</taxon>
        <taxon>Pseudomonadati</taxon>
        <taxon>Bacteroidota</taxon>
        <taxon>Cytophagia</taxon>
        <taxon>Cytophagales</taxon>
        <taxon>Spirosomataceae</taxon>
        <taxon>Runella</taxon>
    </lineage>
</organism>
<keyword evidence="3" id="KW-1185">Reference proteome</keyword>
<dbReference type="Proteomes" id="UP000251993">
    <property type="component" value="Chromosome"/>
</dbReference>
<dbReference type="RefSeq" id="WP_114069505.1">
    <property type="nucleotide sequence ID" value="NZ_CP030850.1"/>
</dbReference>
<evidence type="ECO:0000256" key="1">
    <source>
        <dbReference type="SAM" id="Phobius"/>
    </source>
</evidence>
<keyword evidence="1" id="KW-1133">Transmembrane helix</keyword>
<dbReference type="KEGG" id="run:DR864_24910"/>
<sequence length="129" mass="15055">MNHKRHISLFLLLLISFKILVVPFVYLDFELRKEYIIQHLCENRFTPQLHCDGKCYLAKQLHKVAEEQARNEAQKQSDTAKKVIQEVFEETTLDFALATISYFDFDYFPLLSSSVQKGFLSKPVMPPIA</sequence>
<dbReference type="OrthoDB" id="980645at2"/>
<protein>
    <submittedName>
        <fullName evidence="2">Uncharacterized protein</fullName>
    </submittedName>
</protein>
<keyword evidence="1" id="KW-0812">Transmembrane</keyword>
<feature type="transmembrane region" description="Helical" evidence="1">
    <location>
        <begin position="6"/>
        <end position="27"/>
    </location>
</feature>
<evidence type="ECO:0000313" key="2">
    <source>
        <dbReference type="EMBL" id="AXE20743.1"/>
    </source>
</evidence>
<name>A0A344TQ22_9BACT</name>